<proteinExistence type="predicted"/>
<sequence>MKEQGEMMMNVRFDRSAQPSWPRLVSLVGALALVSGLGWWGWRLSEPVLPAPAAPAAVAVPDDPGAASVAAWLSPGPAKLDVQVAGALAGGGQGAAVLSVNGGPPQAYAIGDRLTRSARLIGIDGQALIVEHGGRQVRLPLPVQAGGDGEGIKWVPAP</sequence>
<keyword evidence="1" id="KW-1133">Transmembrane helix</keyword>
<name>A0A6S7BAQ9_9BURK</name>
<feature type="transmembrane region" description="Helical" evidence="1">
    <location>
        <begin position="21"/>
        <end position="42"/>
    </location>
</feature>
<keyword evidence="1" id="KW-0472">Membrane</keyword>
<dbReference type="AlphaFoldDB" id="A0A6S7BAQ9"/>
<evidence type="ECO:0000313" key="2">
    <source>
        <dbReference type="EMBL" id="CAB3705844.1"/>
    </source>
</evidence>
<protein>
    <recommendedName>
        <fullName evidence="4">Type II secretion system protein GspC N-terminal domain-containing protein</fullName>
    </recommendedName>
</protein>
<evidence type="ECO:0000256" key="1">
    <source>
        <dbReference type="SAM" id="Phobius"/>
    </source>
</evidence>
<accession>A0A6S7BAQ9</accession>
<evidence type="ECO:0000313" key="3">
    <source>
        <dbReference type="Proteomes" id="UP000494111"/>
    </source>
</evidence>
<dbReference type="EMBL" id="CADIJO010000009">
    <property type="protein sequence ID" value="CAB3705844.1"/>
    <property type="molecule type" value="Genomic_DNA"/>
</dbReference>
<dbReference type="Proteomes" id="UP000494111">
    <property type="component" value="Unassembled WGS sequence"/>
</dbReference>
<gene>
    <name evidence="2" type="ORF">LMG3458_02918</name>
</gene>
<dbReference type="Gene3D" id="2.30.30.830">
    <property type="match status" value="1"/>
</dbReference>
<reference evidence="2 3" key="1">
    <citation type="submission" date="2020-04" db="EMBL/GenBank/DDBJ databases">
        <authorList>
            <person name="De Canck E."/>
        </authorList>
    </citation>
    <scope>NUCLEOTIDE SEQUENCE [LARGE SCALE GENOMIC DNA]</scope>
    <source>
        <strain evidence="2 3">LMG 3458</strain>
    </source>
</reference>
<evidence type="ECO:0008006" key="4">
    <source>
        <dbReference type="Google" id="ProtNLM"/>
    </source>
</evidence>
<organism evidence="2 3">
    <name type="scientific">Achromobacter deleyi</name>
    <dbReference type="NCBI Taxonomy" id="1353891"/>
    <lineage>
        <taxon>Bacteria</taxon>
        <taxon>Pseudomonadati</taxon>
        <taxon>Pseudomonadota</taxon>
        <taxon>Betaproteobacteria</taxon>
        <taxon>Burkholderiales</taxon>
        <taxon>Alcaligenaceae</taxon>
        <taxon>Achromobacter</taxon>
    </lineage>
</organism>
<keyword evidence="1" id="KW-0812">Transmembrane</keyword>